<evidence type="ECO:0000256" key="6">
    <source>
        <dbReference type="ARBA" id="ARBA00023242"/>
    </source>
</evidence>
<dbReference type="InterPro" id="IPR048899">
    <property type="entry name" value="NMD_SH3"/>
</dbReference>
<name>A0A7S1PHK6_9EUKA</name>
<dbReference type="InterPro" id="IPR007064">
    <property type="entry name" value="Nmd3_N"/>
</dbReference>
<feature type="domain" description="60S ribosomal export protein NMD3 OB-fold" evidence="10">
    <location>
        <begin position="336"/>
        <end position="423"/>
    </location>
</feature>
<feature type="compositionally biased region" description="Basic residues" evidence="8">
    <location>
        <begin position="1"/>
        <end position="11"/>
    </location>
</feature>
<evidence type="ECO:0000256" key="1">
    <source>
        <dbReference type="ARBA" id="ARBA00009794"/>
    </source>
</evidence>
<feature type="region of interest" description="Disordered" evidence="8">
    <location>
        <begin position="473"/>
        <end position="537"/>
    </location>
</feature>
<reference evidence="12" key="1">
    <citation type="submission" date="2021-01" db="EMBL/GenBank/DDBJ databases">
        <authorList>
            <person name="Corre E."/>
            <person name="Pelletier E."/>
            <person name="Niang G."/>
            <person name="Scheremetjew M."/>
            <person name="Finn R."/>
            <person name="Kale V."/>
            <person name="Holt S."/>
            <person name="Cochrane G."/>
            <person name="Meng A."/>
            <person name="Brown T."/>
            <person name="Cohen L."/>
        </authorList>
    </citation>
    <scope>NUCLEOTIDE SEQUENCE</scope>
    <source>
        <strain evidence="12">WS</strain>
    </source>
</reference>
<dbReference type="GO" id="GO:0005634">
    <property type="term" value="C:nucleus"/>
    <property type="evidence" value="ECO:0007669"/>
    <property type="project" value="UniProtKB-SubCell"/>
</dbReference>
<evidence type="ECO:0000259" key="10">
    <source>
        <dbReference type="Pfam" id="PF21192"/>
    </source>
</evidence>
<evidence type="ECO:0000259" key="11">
    <source>
        <dbReference type="Pfam" id="PF21193"/>
    </source>
</evidence>
<proteinExistence type="inferred from homology"/>
<evidence type="ECO:0000256" key="8">
    <source>
        <dbReference type="SAM" id="MobiDB-lite"/>
    </source>
</evidence>
<evidence type="ECO:0000259" key="9">
    <source>
        <dbReference type="Pfam" id="PF04981"/>
    </source>
</evidence>
<dbReference type="PANTHER" id="PTHR12746:SF2">
    <property type="entry name" value="60S RIBOSOMAL EXPORT PROTEIN NMD3"/>
    <property type="match status" value="1"/>
</dbReference>
<organism evidence="12">
    <name type="scientific">Percolomonas cosmopolitus</name>
    <dbReference type="NCBI Taxonomy" id="63605"/>
    <lineage>
        <taxon>Eukaryota</taxon>
        <taxon>Discoba</taxon>
        <taxon>Heterolobosea</taxon>
        <taxon>Tetramitia</taxon>
        <taxon>Eutetramitia</taxon>
        <taxon>Percolomonadidae</taxon>
        <taxon>Percolomonas</taxon>
    </lineage>
</organism>
<gene>
    <name evidence="12" type="ORF">PCOS0759_LOCUS5752</name>
</gene>
<comment type="similarity">
    <text evidence="1 7">Belongs to the NMD3 family.</text>
</comment>
<dbReference type="InterPro" id="IPR039768">
    <property type="entry name" value="Nmd3"/>
</dbReference>
<dbReference type="GO" id="GO:0000055">
    <property type="term" value="P:ribosomal large subunit export from nucleus"/>
    <property type="evidence" value="ECO:0007669"/>
    <property type="project" value="TreeGrafter"/>
</dbReference>
<accession>A0A7S1PHK6</accession>
<sequence length="537" mass="61600">MTQQHLHHHEHDHHQSAEHDFSDTHSTHSKSEPQHTVLCCLCGTSIHPNPTSMCFTCLQSQMDITENFAREEILMWCRECERYLQPPKYWMPAELESKELLTLCLKRVKGLQKREIKLVDAKFLWTEPHSRRLKVQITVQKEVLAGAKLQQSFVVEFVVKNFQCDACKTSYTKYDWVASVQVRQKVDHKRTFFFLEQAILKTNQHSDCINIKEAPDGLDFYFSSRSHAHKFKDFICSVSPTHVEVSKQLVTHDTKSNVFNYKHSLSCTLAPLCREDLVCLPPMISSSLGGLGPIALVNRVNQAIHFLDPRTLKTNEISSSMYFKHQFTPVMTSRNLLEFYVLNVEPLESTFAHKKYQLCMAEIVRSDEVGNENEIQFVKTHLGNILGPGDTVLGYDLLRSNFNDVALHKVKKSKIPDVVLVRKVYAKKQNRKFKVKKLPIQQTSSEEKHKDDFERFLDEIEEDEEIRGAVRLFKAKDNSSGGSSGGGAGPQRTLSKKDKRKLKKQQAQEKETSEETVSGEALPDIADNYLESDNEDD</sequence>
<keyword evidence="4 7" id="KW-0963">Cytoplasm</keyword>
<dbReference type="AlphaFoldDB" id="A0A7S1PHK6"/>
<evidence type="ECO:0000256" key="5">
    <source>
        <dbReference type="ARBA" id="ARBA00022927"/>
    </source>
</evidence>
<feature type="domain" description="Nmd3 N-terminal" evidence="9">
    <location>
        <begin position="39"/>
        <end position="268"/>
    </location>
</feature>
<dbReference type="Pfam" id="PF21193">
    <property type="entry name" value="NMD_SH3"/>
    <property type="match status" value="1"/>
</dbReference>
<protein>
    <recommendedName>
        <fullName evidence="2 7">60S ribosomal export protein NMD3</fullName>
    </recommendedName>
</protein>
<feature type="region of interest" description="Disordered" evidence="8">
    <location>
        <begin position="1"/>
        <end position="29"/>
    </location>
</feature>
<evidence type="ECO:0000256" key="7">
    <source>
        <dbReference type="RuleBase" id="RU364108"/>
    </source>
</evidence>
<comment type="function">
    <text evidence="7">Acts as an adapter for the XPO1/CRM1-mediated export of the 60S ribosomal subunit.</text>
</comment>
<feature type="domain" description="60S ribosomal export protein NMD3 SH3" evidence="11">
    <location>
        <begin position="272"/>
        <end position="320"/>
    </location>
</feature>
<dbReference type="PANTHER" id="PTHR12746">
    <property type="entry name" value="NONSENSE-MEDIATED MRNA DECAY PROTEIN 3"/>
    <property type="match status" value="1"/>
</dbReference>
<dbReference type="GO" id="GO:0005737">
    <property type="term" value="C:cytoplasm"/>
    <property type="evidence" value="ECO:0007669"/>
    <property type="project" value="UniProtKB-SubCell"/>
</dbReference>
<comment type="subcellular location">
    <subcellularLocation>
        <location evidence="7">Cytoplasm</location>
    </subcellularLocation>
    <subcellularLocation>
        <location evidence="7">Nucleus</location>
    </subcellularLocation>
</comment>
<evidence type="ECO:0000256" key="2">
    <source>
        <dbReference type="ARBA" id="ARBA00017035"/>
    </source>
</evidence>
<feature type="compositionally biased region" description="Basic and acidic residues" evidence="8">
    <location>
        <begin position="12"/>
        <end position="29"/>
    </location>
</feature>
<dbReference type="GO" id="GO:0015031">
    <property type="term" value="P:protein transport"/>
    <property type="evidence" value="ECO:0007669"/>
    <property type="project" value="UniProtKB-KW"/>
</dbReference>
<evidence type="ECO:0000313" key="12">
    <source>
        <dbReference type="EMBL" id="CAD9082512.1"/>
    </source>
</evidence>
<dbReference type="InterPro" id="IPR048898">
    <property type="entry name" value="OB_NMD3"/>
</dbReference>
<dbReference type="GO" id="GO:0043023">
    <property type="term" value="F:ribosomal large subunit binding"/>
    <property type="evidence" value="ECO:0007669"/>
    <property type="project" value="InterPro"/>
</dbReference>
<keyword evidence="5 7" id="KW-0653">Protein transport</keyword>
<dbReference type="Pfam" id="PF04981">
    <property type="entry name" value="NMD3"/>
    <property type="match status" value="1"/>
</dbReference>
<keyword evidence="3 7" id="KW-0813">Transport</keyword>
<dbReference type="Pfam" id="PF21192">
    <property type="entry name" value="OB_NMD3"/>
    <property type="match status" value="1"/>
</dbReference>
<keyword evidence="6 7" id="KW-0539">Nucleus</keyword>
<evidence type="ECO:0000256" key="3">
    <source>
        <dbReference type="ARBA" id="ARBA00022448"/>
    </source>
</evidence>
<evidence type="ECO:0000256" key="4">
    <source>
        <dbReference type="ARBA" id="ARBA00022490"/>
    </source>
</evidence>
<dbReference type="EMBL" id="HBGD01006878">
    <property type="protein sequence ID" value="CAD9082512.1"/>
    <property type="molecule type" value="Transcribed_RNA"/>
</dbReference>